<keyword evidence="1" id="KW-1185">Reference proteome</keyword>
<dbReference type="Proteomes" id="UP000035680">
    <property type="component" value="Unassembled WGS sequence"/>
</dbReference>
<sequence length="230" mass="26470">MSVYSNLLSLCDNMEVPPILDSSGDIDLRKLLSHVKEKMEEVETTKSSTGKKLLPSVMLLATQYAKLKSKIDSNNKSILLFNDTLSSINKTLNTTNGRKIKLFKSGDIRRFLEEYKNIIEDDQERAFEIENHLRGTAKLAYFAIKKKHTLSWDELKNTLIVKYDPEEGRLSSLEVKQRLRQITPKDIETGEMFLLRIESHVEKFEETTNVVLSNGELLEIIVFLLKKNFS</sequence>
<reference evidence="2" key="2">
    <citation type="submission" date="2015-08" db="UniProtKB">
        <authorList>
            <consortium name="WormBaseParasite"/>
        </authorList>
    </citation>
    <scope>IDENTIFICATION</scope>
</reference>
<dbReference type="WBParaSite" id="SVE_0820200.1">
    <property type="protein sequence ID" value="SVE_0820200.1"/>
    <property type="gene ID" value="SVE_0820200"/>
</dbReference>
<proteinExistence type="predicted"/>
<evidence type="ECO:0000313" key="2">
    <source>
        <dbReference type="WBParaSite" id="SVE_0820200.1"/>
    </source>
</evidence>
<dbReference type="AlphaFoldDB" id="A0A0K0FH42"/>
<evidence type="ECO:0000313" key="1">
    <source>
        <dbReference type="Proteomes" id="UP000035680"/>
    </source>
</evidence>
<protein>
    <submittedName>
        <fullName evidence="2">Core-binding (CB) domain-containing protein</fullName>
    </submittedName>
</protein>
<accession>A0A0K0FH42</accession>
<organism evidence="1 2">
    <name type="scientific">Strongyloides venezuelensis</name>
    <name type="common">Threadworm</name>
    <dbReference type="NCBI Taxonomy" id="75913"/>
    <lineage>
        <taxon>Eukaryota</taxon>
        <taxon>Metazoa</taxon>
        <taxon>Ecdysozoa</taxon>
        <taxon>Nematoda</taxon>
        <taxon>Chromadorea</taxon>
        <taxon>Rhabditida</taxon>
        <taxon>Tylenchina</taxon>
        <taxon>Panagrolaimomorpha</taxon>
        <taxon>Strongyloidoidea</taxon>
        <taxon>Strongyloididae</taxon>
        <taxon>Strongyloides</taxon>
    </lineage>
</organism>
<reference evidence="1" key="1">
    <citation type="submission" date="2014-07" db="EMBL/GenBank/DDBJ databases">
        <authorList>
            <person name="Martin A.A"/>
            <person name="De Silva N."/>
        </authorList>
    </citation>
    <scope>NUCLEOTIDE SEQUENCE</scope>
</reference>
<name>A0A0K0FH42_STRVS</name>